<gene>
    <name evidence="7" type="ORF">LTR16_008482</name>
</gene>
<dbReference type="SUPFAM" id="SSF51905">
    <property type="entry name" value="FAD/NAD(P)-binding domain"/>
    <property type="match status" value="1"/>
</dbReference>
<dbReference type="InterPro" id="IPR036249">
    <property type="entry name" value="Thioredoxin-like_sf"/>
</dbReference>
<feature type="domain" description="Phenol hydroxylase-like C-terminal dimerisation" evidence="6">
    <location>
        <begin position="88"/>
        <end position="232"/>
    </location>
</feature>
<dbReference type="Proteomes" id="UP001357485">
    <property type="component" value="Unassembled WGS sequence"/>
</dbReference>
<name>A0ABR0LUQ3_9PEZI</name>
<dbReference type="PANTHER" id="PTHR43004:SF20">
    <property type="entry name" value="2-MONOOXYGENASE, PUTATIVE (AFU_ORTHOLOGUE AFUA_1G13660)-RELATED"/>
    <property type="match status" value="1"/>
</dbReference>
<organism evidence="7 8">
    <name type="scientific">Cryomyces antarcticus</name>
    <dbReference type="NCBI Taxonomy" id="329879"/>
    <lineage>
        <taxon>Eukaryota</taxon>
        <taxon>Fungi</taxon>
        <taxon>Dikarya</taxon>
        <taxon>Ascomycota</taxon>
        <taxon>Pezizomycotina</taxon>
        <taxon>Dothideomycetes</taxon>
        <taxon>Dothideomycetes incertae sedis</taxon>
        <taxon>Cryomyces</taxon>
    </lineage>
</organism>
<keyword evidence="2" id="KW-0285">Flavoprotein</keyword>
<dbReference type="Pfam" id="PF07976">
    <property type="entry name" value="Phe_hydrox_dim"/>
    <property type="match status" value="1"/>
</dbReference>
<keyword evidence="8" id="KW-1185">Reference proteome</keyword>
<dbReference type="Gene3D" id="3.40.30.20">
    <property type="match status" value="1"/>
</dbReference>
<comment type="similarity">
    <text evidence="1">Belongs to the PheA/TfdB FAD monooxygenase family.</text>
</comment>
<comment type="caution">
    <text evidence="7">The sequence shown here is derived from an EMBL/GenBank/DDBJ whole genome shotgun (WGS) entry which is preliminary data.</text>
</comment>
<evidence type="ECO:0000259" key="5">
    <source>
        <dbReference type="Pfam" id="PF01494"/>
    </source>
</evidence>
<dbReference type="Pfam" id="PF01494">
    <property type="entry name" value="FAD_binding_3"/>
    <property type="match status" value="1"/>
</dbReference>
<evidence type="ECO:0000256" key="1">
    <source>
        <dbReference type="ARBA" id="ARBA00007801"/>
    </source>
</evidence>
<evidence type="ECO:0000259" key="6">
    <source>
        <dbReference type="Pfam" id="PF07976"/>
    </source>
</evidence>
<dbReference type="InterPro" id="IPR038220">
    <property type="entry name" value="PHOX_C_sf"/>
</dbReference>
<dbReference type="InterPro" id="IPR050641">
    <property type="entry name" value="RIFMO-like"/>
</dbReference>
<dbReference type="InterPro" id="IPR002938">
    <property type="entry name" value="FAD-bd"/>
</dbReference>
<dbReference type="SUPFAM" id="SSF52833">
    <property type="entry name" value="Thioredoxin-like"/>
    <property type="match status" value="1"/>
</dbReference>
<dbReference type="InterPro" id="IPR036188">
    <property type="entry name" value="FAD/NAD-bd_sf"/>
</dbReference>
<protein>
    <recommendedName>
        <fullName evidence="9">FAD-binding domain-containing protein</fullName>
    </recommendedName>
</protein>
<evidence type="ECO:0000313" key="8">
    <source>
        <dbReference type="Proteomes" id="UP001357485"/>
    </source>
</evidence>
<dbReference type="CDD" id="cd02979">
    <property type="entry name" value="PHOX_C"/>
    <property type="match status" value="1"/>
</dbReference>
<dbReference type="InterPro" id="IPR012941">
    <property type="entry name" value="Phe_hydrox_C_dim_dom"/>
</dbReference>
<evidence type="ECO:0008006" key="9">
    <source>
        <dbReference type="Google" id="ProtNLM"/>
    </source>
</evidence>
<evidence type="ECO:0000313" key="7">
    <source>
        <dbReference type="EMBL" id="KAK5242481.1"/>
    </source>
</evidence>
<keyword evidence="4" id="KW-0560">Oxidoreductase</keyword>
<evidence type="ECO:0000256" key="4">
    <source>
        <dbReference type="ARBA" id="ARBA00023002"/>
    </source>
</evidence>
<evidence type="ECO:0000256" key="3">
    <source>
        <dbReference type="ARBA" id="ARBA00022827"/>
    </source>
</evidence>
<sequence length="233" mass="25972">MNVSMQDCFNLGWKIAGVVNGTLQRSVLKTYQSERRRIAQDLIEFDHRFSRLFSGRPAKDAADEAGISMSEFKDAFVKGNMFASGIAVDYGSSSIVAKPGNSSDQGDGTDVASCRVVGKQELATEIKLGMRMPSFKVLNQSDARPWHFQERLKSDGRFRIVVFAGDVTDSAQMDRVQQLGKSLAAPDGVVRRFTPKDKKIDSVIDILTIHCGERQKVEMLDFPEIFHPFDEKS</sequence>
<accession>A0ABR0LUQ3</accession>
<dbReference type="EMBL" id="JAVRRA010010228">
    <property type="protein sequence ID" value="KAK5242481.1"/>
    <property type="molecule type" value="Genomic_DNA"/>
</dbReference>
<proteinExistence type="inferred from homology"/>
<dbReference type="Gene3D" id="3.50.50.60">
    <property type="entry name" value="FAD/NAD(P)-binding domain"/>
    <property type="match status" value="1"/>
</dbReference>
<reference evidence="7 8" key="1">
    <citation type="submission" date="2023-08" db="EMBL/GenBank/DDBJ databases">
        <title>Black Yeasts Isolated from many extreme environments.</title>
        <authorList>
            <person name="Coleine C."/>
            <person name="Stajich J.E."/>
            <person name="Selbmann L."/>
        </authorList>
    </citation>
    <scope>NUCLEOTIDE SEQUENCE [LARGE SCALE GENOMIC DNA]</scope>
    <source>
        <strain evidence="7 8">CCFEE 536</strain>
    </source>
</reference>
<feature type="non-terminal residue" evidence="7">
    <location>
        <position position="233"/>
    </location>
</feature>
<keyword evidence="3" id="KW-0274">FAD</keyword>
<dbReference type="PANTHER" id="PTHR43004">
    <property type="entry name" value="TRK SYSTEM POTASSIUM UPTAKE PROTEIN"/>
    <property type="match status" value="1"/>
</dbReference>
<feature type="domain" description="FAD-binding" evidence="5">
    <location>
        <begin position="1"/>
        <end position="45"/>
    </location>
</feature>
<dbReference type="Gene3D" id="3.30.9.10">
    <property type="entry name" value="D-Amino Acid Oxidase, subunit A, domain 2"/>
    <property type="match status" value="1"/>
</dbReference>
<evidence type="ECO:0000256" key="2">
    <source>
        <dbReference type="ARBA" id="ARBA00022630"/>
    </source>
</evidence>